<feature type="non-terminal residue" evidence="1">
    <location>
        <position position="87"/>
    </location>
</feature>
<organism evidence="1 2">
    <name type="scientific">Mycoplasmopsis synoviae</name>
    <name type="common">Mycoplasma synoviae</name>
    <dbReference type="NCBI Taxonomy" id="2109"/>
    <lineage>
        <taxon>Bacteria</taxon>
        <taxon>Bacillati</taxon>
        <taxon>Mycoplasmatota</taxon>
        <taxon>Mycoplasmoidales</taxon>
        <taxon>Metamycoplasmataceae</taxon>
        <taxon>Mycoplasmopsis</taxon>
    </lineage>
</organism>
<name>A0A3B0PRU3_MYCSY</name>
<evidence type="ECO:0000313" key="2">
    <source>
        <dbReference type="Proteomes" id="UP000259328"/>
    </source>
</evidence>
<dbReference type="Proteomes" id="UP000259328">
    <property type="component" value="Chromosome"/>
</dbReference>
<reference evidence="2" key="1">
    <citation type="submission" date="2018-06" db="EMBL/GenBank/DDBJ databases">
        <authorList>
            <consortium name="Pathogen Informatics"/>
        </authorList>
    </citation>
    <scope>NUCLEOTIDE SEQUENCE [LARGE SCALE GENOMIC DNA]</scope>
    <source>
        <strain evidence="2">NCTC10124</strain>
    </source>
</reference>
<sequence length="87" mass="10327">MLFNKKDIIRNVLLNNLKQDKNIFNILLNVANLFLLKKIDSNLEIEVSQSLIREIEKIINRNDIIEDIKFLILFKNLATFLDVEVNW</sequence>
<gene>
    <name evidence="1" type="ORF">NCTC10124_00080</name>
</gene>
<protein>
    <submittedName>
        <fullName evidence="1">Uncharacterized protein</fullName>
    </submittedName>
</protein>
<dbReference type="AlphaFoldDB" id="A0A3B0PRU3"/>
<dbReference type="EMBL" id="LS991953">
    <property type="protein sequence ID" value="SYV92363.1"/>
    <property type="molecule type" value="Genomic_DNA"/>
</dbReference>
<evidence type="ECO:0000313" key="1">
    <source>
        <dbReference type="EMBL" id="SYV92363.1"/>
    </source>
</evidence>
<proteinExistence type="predicted"/>
<accession>A0A3B0PRU3</accession>